<name>A0A183CUV3_9BILA</name>
<evidence type="ECO:0000256" key="1">
    <source>
        <dbReference type="SAM" id="MobiDB-lite"/>
    </source>
</evidence>
<dbReference type="EMBL" id="UYRT01000184">
    <property type="protein sequence ID" value="VDK27674.1"/>
    <property type="molecule type" value="Genomic_DNA"/>
</dbReference>
<evidence type="ECO:0000313" key="3">
    <source>
        <dbReference type="EMBL" id="VDK27674.1"/>
    </source>
</evidence>
<dbReference type="WBParaSite" id="GPUH_0000024301-mRNA-1">
    <property type="protein sequence ID" value="GPUH_0000024301-mRNA-1"/>
    <property type="gene ID" value="GPUH_0000024301"/>
</dbReference>
<protein>
    <submittedName>
        <fullName evidence="5">Apple domain-containing protein</fullName>
    </submittedName>
</protein>
<evidence type="ECO:0000313" key="4">
    <source>
        <dbReference type="Proteomes" id="UP000271098"/>
    </source>
</evidence>
<reference evidence="3 4" key="2">
    <citation type="submission" date="2018-11" db="EMBL/GenBank/DDBJ databases">
        <authorList>
            <consortium name="Pathogen Informatics"/>
        </authorList>
    </citation>
    <scope>NUCLEOTIDE SEQUENCE [LARGE SCALE GENOMIC DNA]</scope>
</reference>
<feature type="domain" description="Apple" evidence="2">
    <location>
        <begin position="110"/>
        <end position="178"/>
    </location>
</feature>
<keyword evidence="4" id="KW-1185">Reference proteome</keyword>
<feature type="domain" description="Apple" evidence="2">
    <location>
        <begin position="5"/>
        <end position="95"/>
    </location>
</feature>
<accession>A0A183CUV3</accession>
<dbReference type="PROSITE" id="PS50948">
    <property type="entry name" value="PAN"/>
    <property type="match status" value="2"/>
</dbReference>
<dbReference type="OrthoDB" id="5837928at2759"/>
<feature type="region of interest" description="Disordered" evidence="1">
    <location>
        <begin position="221"/>
        <end position="242"/>
    </location>
</feature>
<feature type="compositionally biased region" description="Low complexity" evidence="1">
    <location>
        <begin position="231"/>
        <end position="242"/>
    </location>
</feature>
<gene>
    <name evidence="3" type="ORF">GPUH_LOCUS244</name>
</gene>
<dbReference type="InterPro" id="IPR003609">
    <property type="entry name" value="Pan_app"/>
</dbReference>
<sequence>MFPECPDDGLLVYVNMTESNWTQYQLSRIGAKSLVECVRKCYDQPHCFSLKYHEIEDPLSCQLTSFSTNVNCAHLTLVPAADIRHDSRTLITIECITCRTRGKPHKTHRCLNDVLFIVKELSDSANLDFLDEAIHANSVKNCAEKCFENCCQTAVYVPAEKKCRFTRKDITFSMRSACDANPLSAYVSQYNARDDIDKQKPEKPEEVLNIDEVPATVASGKGELASDKEGLTSTTGLPGTTLNERGELAKYTRSWLPLTMGEGRVTHPTLFLFILTHVFQCRNSDQCHSDR</sequence>
<dbReference type="AlphaFoldDB" id="A0A183CUV3"/>
<evidence type="ECO:0000313" key="5">
    <source>
        <dbReference type="WBParaSite" id="GPUH_0000024301-mRNA-1"/>
    </source>
</evidence>
<reference evidence="5" key="1">
    <citation type="submission" date="2016-06" db="UniProtKB">
        <authorList>
            <consortium name="WormBaseParasite"/>
        </authorList>
    </citation>
    <scope>IDENTIFICATION</scope>
</reference>
<evidence type="ECO:0000259" key="2">
    <source>
        <dbReference type="PROSITE" id="PS50948"/>
    </source>
</evidence>
<dbReference type="Proteomes" id="UP000271098">
    <property type="component" value="Unassembled WGS sequence"/>
</dbReference>
<proteinExistence type="predicted"/>
<organism evidence="5">
    <name type="scientific">Gongylonema pulchrum</name>
    <dbReference type="NCBI Taxonomy" id="637853"/>
    <lineage>
        <taxon>Eukaryota</taxon>
        <taxon>Metazoa</taxon>
        <taxon>Ecdysozoa</taxon>
        <taxon>Nematoda</taxon>
        <taxon>Chromadorea</taxon>
        <taxon>Rhabditida</taxon>
        <taxon>Spirurina</taxon>
        <taxon>Spiruromorpha</taxon>
        <taxon>Spiruroidea</taxon>
        <taxon>Gongylonematidae</taxon>
        <taxon>Gongylonema</taxon>
    </lineage>
</organism>